<dbReference type="Proteomes" id="UP000266292">
    <property type="component" value="Chromosome"/>
</dbReference>
<evidence type="ECO:0000256" key="5">
    <source>
        <dbReference type="ARBA" id="ARBA00026073"/>
    </source>
</evidence>
<keyword evidence="1" id="KW-0540">Nuclease</keyword>
<dbReference type="PANTHER" id="PTHR30231">
    <property type="entry name" value="DNA POLYMERASE III SUBUNIT EPSILON"/>
    <property type="match status" value="1"/>
</dbReference>
<dbReference type="OrthoDB" id="9803913at2"/>
<dbReference type="InterPro" id="IPR012337">
    <property type="entry name" value="RNaseH-like_sf"/>
</dbReference>
<dbReference type="FunFam" id="3.30.420.10:FF:000045">
    <property type="entry name" value="3'-5' exonuclease DinG"/>
    <property type="match status" value="1"/>
</dbReference>
<comment type="subunit">
    <text evidence="5">DNA polymerase III contains a core (composed of alpha, epsilon and theta chains) that associates with a tau subunit. This core dimerizes to form the POLIII' complex. PolIII' associates with the gamma complex (composed of gamma, delta, delta', psi and chi chains) and with the beta chain to form the complete DNA polymerase III complex.</text>
</comment>
<dbReference type="InterPro" id="IPR013520">
    <property type="entry name" value="Ribonucl_H"/>
</dbReference>
<accession>A0A1X9YM76</accession>
<keyword evidence="8" id="KW-1185">Reference proteome</keyword>
<dbReference type="InterPro" id="IPR036397">
    <property type="entry name" value="RNaseH_sf"/>
</dbReference>
<dbReference type="SMART" id="SM00479">
    <property type="entry name" value="EXOIII"/>
    <property type="match status" value="1"/>
</dbReference>
<protein>
    <submittedName>
        <fullName evidence="7">DNA polymerase III subunit epsilon</fullName>
    </submittedName>
</protein>
<dbReference type="Pfam" id="PF00929">
    <property type="entry name" value="RNase_T"/>
    <property type="match status" value="1"/>
</dbReference>
<evidence type="ECO:0000256" key="2">
    <source>
        <dbReference type="ARBA" id="ARBA00022801"/>
    </source>
</evidence>
<dbReference type="STRING" id="709015.GCA_000472485_04202"/>
<sequence length="232" mass="25661">MRGWLKELLSGKPQASPDDPPFWKDYIQRIHNQGAADTSLSEADFVVFDTETTGLDVKADKVLSVGAVRVCKGQVLVQDSFEFVVRQEVAAGNKSAEVHGLLRQEVGQGVPEPEVLMLFLSFVGSAPLVGHHVAFDVEMINGMIRRCGINGKLHNPTVDTAELAKRLERRQHSPDSYRRSDYTLDSLIRKYNLPTESRHTASGDAFITAILLLKLLAQAKQRGISKVGELVR</sequence>
<evidence type="ECO:0000256" key="3">
    <source>
        <dbReference type="ARBA" id="ARBA00022839"/>
    </source>
</evidence>
<dbReference type="SUPFAM" id="SSF53098">
    <property type="entry name" value="Ribonuclease H-like"/>
    <property type="match status" value="1"/>
</dbReference>
<evidence type="ECO:0000313" key="7">
    <source>
        <dbReference type="EMBL" id="ARS33965.1"/>
    </source>
</evidence>
<evidence type="ECO:0000256" key="1">
    <source>
        <dbReference type="ARBA" id="ARBA00022722"/>
    </source>
</evidence>
<evidence type="ECO:0000313" key="8">
    <source>
        <dbReference type="Proteomes" id="UP000266292"/>
    </source>
</evidence>
<name>A0A1X9YM76_9BACT</name>
<keyword evidence="2" id="KW-0378">Hydrolase</keyword>
<dbReference type="RefSeq" id="WP_025609364.1">
    <property type="nucleotide sequence ID" value="NZ_CP021235.1"/>
</dbReference>
<dbReference type="PANTHER" id="PTHR30231:SF4">
    <property type="entry name" value="PROTEIN NEN2"/>
    <property type="match status" value="1"/>
</dbReference>
<comment type="function">
    <text evidence="4">DNA polymerase III is a complex, multichain enzyme responsible for most of the replicative synthesis in bacteria. The epsilon subunit contain the editing function and is a proofreading 3'-5' exonuclease.</text>
</comment>
<dbReference type="CDD" id="cd06127">
    <property type="entry name" value="DEDDh"/>
    <property type="match status" value="1"/>
</dbReference>
<dbReference type="AlphaFoldDB" id="A0A1X9YM76"/>
<feature type="domain" description="Exonuclease" evidence="6">
    <location>
        <begin position="44"/>
        <end position="221"/>
    </location>
</feature>
<evidence type="ECO:0000256" key="4">
    <source>
        <dbReference type="ARBA" id="ARBA00025483"/>
    </source>
</evidence>
<proteinExistence type="predicted"/>
<dbReference type="KEGG" id="pact:CA264_00110"/>
<dbReference type="GO" id="GO:0003676">
    <property type="term" value="F:nucleic acid binding"/>
    <property type="evidence" value="ECO:0007669"/>
    <property type="project" value="InterPro"/>
</dbReference>
<organism evidence="7 8">
    <name type="scientific">Pontibacter actiniarum</name>
    <dbReference type="NCBI Taxonomy" id="323450"/>
    <lineage>
        <taxon>Bacteria</taxon>
        <taxon>Pseudomonadati</taxon>
        <taxon>Bacteroidota</taxon>
        <taxon>Cytophagia</taxon>
        <taxon>Cytophagales</taxon>
        <taxon>Hymenobacteraceae</taxon>
        <taxon>Pontibacter</taxon>
    </lineage>
</organism>
<evidence type="ECO:0000259" key="6">
    <source>
        <dbReference type="SMART" id="SM00479"/>
    </source>
</evidence>
<dbReference type="GO" id="GO:0005829">
    <property type="term" value="C:cytosol"/>
    <property type="evidence" value="ECO:0007669"/>
    <property type="project" value="TreeGrafter"/>
</dbReference>
<keyword evidence="3" id="KW-0269">Exonuclease</keyword>
<reference evidence="8" key="1">
    <citation type="submission" date="2017-05" db="EMBL/GenBank/DDBJ databases">
        <authorList>
            <person name="Ray J."/>
            <person name="Price M."/>
            <person name="Deutschbauer A."/>
        </authorList>
    </citation>
    <scope>NUCLEOTIDE SEQUENCE [LARGE SCALE GENOMIC DNA]</scope>
    <source>
        <strain evidence="8">DSM 19842</strain>
    </source>
</reference>
<gene>
    <name evidence="7" type="ORF">CA264_00110</name>
</gene>
<dbReference type="Gene3D" id="3.30.420.10">
    <property type="entry name" value="Ribonuclease H-like superfamily/Ribonuclease H"/>
    <property type="match status" value="1"/>
</dbReference>
<dbReference type="GO" id="GO:0008408">
    <property type="term" value="F:3'-5' exonuclease activity"/>
    <property type="evidence" value="ECO:0007669"/>
    <property type="project" value="TreeGrafter"/>
</dbReference>
<dbReference type="EMBL" id="CP021235">
    <property type="protein sequence ID" value="ARS33965.1"/>
    <property type="molecule type" value="Genomic_DNA"/>
</dbReference>
<dbReference type="GO" id="GO:0006259">
    <property type="term" value="P:DNA metabolic process"/>
    <property type="evidence" value="ECO:0007669"/>
    <property type="project" value="UniProtKB-ARBA"/>
</dbReference>